<gene>
    <name evidence="1" type="ORF">DCAR_005859</name>
    <name evidence="2" type="ORF">DCAR_0206590</name>
</gene>
<dbReference type="Gramene" id="KZN05022">
    <property type="protein sequence ID" value="KZN05022"/>
    <property type="gene ID" value="DCAR_005859"/>
</dbReference>
<evidence type="ECO:0000313" key="3">
    <source>
        <dbReference type="Proteomes" id="UP000077755"/>
    </source>
</evidence>
<dbReference type="PANTHER" id="PTHR48253:SF2">
    <property type="entry name" value="ISOPENICILLIN N SYNTHASE-LIKE FE(2+) 2OG DIOXYGENASE DOMAIN-CONTAINING PROTEIN"/>
    <property type="match status" value="1"/>
</dbReference>
<evidence type="ECO:0000313" key="2">
    <source>
        <dbReference type="EMBL" id="WOG87366.1"/>
    </source>
</evidence>
<dbReference type="InterPro" id="IPR027443">
    <property type="entry name" value="IPNS-like_sf"/>
</dbReference>
<evidence type="ECO:0000313" key="1">
    <source>
        <dbReference type="EMBL" id="KZN05022.1"/>
    </source>
</evidence>
<dbReference type="GO" id="GO:0009555">
    <property type="term" value="P:pollen development"/>
    <property type="evidence" value="ECO:0007669"/>
    <property type="project" value="EnsemblPlants"/>
</dbReference>
<sequence length="450" mass="50415">MEEDANPEKLLHPYELSFSDLLLLSSDEPLSENEIQRLDLITTSIMENLGPNGPGLLAVTAVPGASSLRSSLLRFAPQLALLDFRDLNRLLKENGLGSDVPLKNLERTVSPFTMHLKYGQGVLASSVKVNQLGTEDCMVSDRQGESWASDIKILRNIFEVLGSLMIELGCRLARVCDRVIGDQNLEQSLFEACTAKGRLIHYHSGFDNNFLQEISNRKEYTKGHRGVKSFSNAAKGTEKLFRNNQTSVGSNGTKCDAHEAYLWQQWHYDYGIFTILTEPMFLLPSLSQTTNKDDFPSVLHQELPSPSGHSYLQIYHPSKNGVYLVKMPPDSFLIQVGESADILSKARLRATLHSVGRPARPKDLSRENFVVFLHPAWGKTFSLLNYPVDQQLNECTEESHTNLESEKLAQEIYKIVPPLSTRLKEGMTFAEFSKATTKQYYGGSGLQSKR</sequence>
<dbReference type="EMBL" id="CP093344">
    <property type="protein sequence ID" value="WOG87366.1"/>
    <property type="molecule type" value="Genomic_DNA"/>
</dbReference>
<name>A0A166DAV6_DAUCS</name>
<reference evidence="1" key="1">
    <citation type="journal article" date="2016" name="Nat. Genet.">
        <title>A high-quality carrot genome assembly provides new insights into carotenoid accumulation and asterid genome evolution.</title>
        <authorList>
            <person name="Iorizzo M."/>
            <person name="Ellison S."/>
            <person name="Senalik D."/>
            <person name="Zeng P."/>
            <person name="Satapoomin P."/>
            <person name="Huang J."/>
            <person name="Bowman M."/>
            <person name="Iovene M."/>
            <person name="Sanseverino W."/>
            <person name="Cavagnaro P."/>
            <person name="Yildiz M."/>
            <person name="Macko-Podgorni A."/>
            <person name="Moranska E."/>
            <person name="Grzebelus E."/>
            <person name="Grzebelus D."/>
            <person name="Ashrafi H."/>
            <person name="Zheng Z."/>
            <person name="Cheng S."/>
            <person name="Spooner D."/>
            <person name="Van Deynze A."/>
            <person name="Simon P."/>
        </authorList>
    </citation>
    <scope>NUCLEOTIDE SEQUENCE [LARGE SCALE GENOMIC DNA]</scope>
    <source>
        <tissue evidence="1">Leaf</tissue>
    </source>
</reference>
<dbReference type="OMA" id="RLAVMDH"/>
<dbReference type="Proteomes" id="UP000077755">
    <property type="component" value="Chromosome 2"/>
</dbReference>
<accession>A0A166DAV6</accession>
<dbReference type="SUPFAM" id="SSF51197">
    <property type="entry name" value="Clavaminate synthase-like"/>
    <property type="match status" value="1"/>
</dbReference>
<proteinExistence type="predicted"/>
<dbReference type="PANTHER" id="PTHR48253">
    <property type="match status" value="1"/>
</dbReference>
<protein>
    <recommendedName>
        <fullName evidence="4">Isopenicillin N synthase-like Fe(2+) 2OG dioxygenase domain-containing protein</fullName>
    </recommendedName>
</protein>
<dbReference type="Gene3D" id="2.60.120.330">
    <property type="entry name" value="B-lactam Antibiotic, Isopenicillin N Synthase, Chain"/>
    <property type="match status" value="1"/>
</dbReference>
<dbReference type="AlphaFoldDB" id="A0A166DAV6"/>
<dbReference type="EMBL" id="LNRQ01000002">
    <property type="protein sequence ID" value="KZN05022.1"/>
    <property type="molecule type" value="Genomic_DNA"/>
</dbReference>
<evidence type="ECO:0008006" key="4">
    <source>
        <dbReference type="Google" id="ProtNLM"/>
    </source>
</evidence>
<reference evidence="2" key="2">
    <citation type="submission" date="2022-03" db="EMBL/GenBank/DDBJ databases">
        <title>Draft title - Genomic analysis of global carrot germplasm unveils the trajectory of domestication and the origin of high carotenoid orange carrot.</title>
        <authorList>
            <person name="Iorizzo M."/>
            <person name="Ellison S."/>
            <person name="Senalik D."/>
            <person name="Macko-Podgorni A."/>
            <person name="Grzebelus D."/>
            <person name="Bostan H."/>
            <person name="Rolling W."/>
            <person name="Curaba J."/>
            <person name="Simon P."/>
        </authorList>
    </citation>
    <scope>NUCLEOTIDE SEQUENCE</scope>
    <source>
        <tissue evidence="2">Leaf</tissue>
    </source>
</reference>
<organism evidence="1">
    <name type="scientific">Daucus carota subsp. sativus</name>
    <name type="common">Carrot</name>
    <dbReference type="NCBI Taxonomy" id="79200"/>
    <lineage>
        <taxon>Eukaryota</taxon>
        <taxon>Viridiplantae</taxon>
        <taxon>Streptophyta</taxon>
        <taxon>Embryophyta</taxon>
        <taxon>Tracheophyta</taxon>
        <taxon>Spermatophyta</taxon>
        <taxon>Magnoliopsida</taxon>
        <taxon>eudicotyledons</taxon>
        <taxon>Gunneridae</taxon>
        <taxon>Pentapetalae</taxon>
        <taxon>asterids</taxon>
        <taxon>campanulids</taxon>
        <taxon>Apiales</taxon>
        <taxon>Apiaceae</taxon>
        <taxon>Apioideae</taxon>
        <taxon>Scandiceae</taxon>
        <taxon>Daucinae</taxon>
        <taxon>Daucus</taxon>
        <taxon>Daucus sect. Daucus</taxon>
    </lineage>
</organism>
<keyword evidence="3" id="KW-1185">Reference proteome</keyword>